<feature type="transmembrane region" description="Helical" evidence="5">
    <location>
        <begin position="144"/>
        <end position="166"/>
    </location>
</feature>
<dbReference type="Proteomes" id="UP000289193">
    <property type="component" value="Unassembled WGS sequence"/>
</dbReference>
<dbReference type="InterPro" id="IPR007688">
    <property type="entry name" value="Conjugal_tfr_TrbL/VirB6"/>
</dbReference>
<proteinExistence type="predicted"/>
<dbReference type="Pfam" id="PF04610">
    <property type="entry name" value="TrbL"/>
    <property type="match status" value="1"/>
</dbReference>
<keyword evidence="4 5" id="KW-0472">Membrane</keyword>
<keyword evidence="2 5" id="KW-0812">Transmembrane</keyword>
<feature type="transmembrane region" description="Helical" evidence="5">
    <location>
        <begin position="173"/>
        <end position="192"/>
    </location>
</feature>
<organism evidence="6 7">
    <name type="scientific">Halarcobacter bivalviorum</name>
    <dbReference type="NCBI Taxonomy" id="663364"/>
    <lineage>
        <taxon>Bacteria</taxon>
        <taxon>Pseudomonadati</taxon>
        <taxon>Campylobacterota</taxon>
        <taxon>Epsilonproteobacteria</taxon>
        <taxon>Campylobacterales</taxon>
        <taxon>Arcobacteraceae</taxon>
        <taxon>Halarcobacter</taxon>
    </lineage>
</organism>
<evidence type="ECO:0000256" key="3">
    <source>
        <dbReference type="ARBA" id="ARBA00022989"/>
    </source>
</evidence>
<evidence type="ECO:0000313" key="7">
    <source>
        <dbReference type="Proteomes" id="UP000289193"/>
    </source>
</evidence>
<evidence type="ECO:0000256" key="1">
    <source>
        <dbReference type="ARBA" id="ARBA00004141"/>
    </source>
</evidence>
<keyword evidence="7" id="KW-1185">Reference proteome</keyword>
<accession>A0AAX2ACE9</accession>
<gene>
    <name evidence="6" type="ORF">CRV05_01790</name>
</gene>
<dbReference type="AlphaFoldDB" id="A0AAX2ACE9"/>
<dbReference type="GO" id="GO:0016020">
    <property type="term" value="C:membrane"/>
    <property type="evidence" value="ECO:0007669"/>
    <property type="project" value="UniProtKB-SubCell"/>
</dbReference>
<keyword evidence="3 5" id="KW-1133">Transmembrane helix</keyword>
<feature type="transmembrane region" description="Helical" evidence="5">
    <location>
        <begin position="31"/>
        <end position="54"/>
    </location>
</feature>
<name>A0AAX2ACE9_9BACT</name>
<evidence type="ECO:0000313" key="6">
    <source>
        <dbReference type="EMBL" id="RXK11125.1"/>
    </source>
</evidence>
<sequence>MMIDVYSILNGIFSKATTTITKGMYGAGAGIFNHTFFTSIFALFIVYVGVLIAFKKIQSEELAYKLTWTIFIFSLVKAFMWDSYYYESLISFLDLPRLVFTELISKIVRVASNDASIQNIINVLNSTNDSLLSAILSKAGWDNIVAYIFAIILWLTSSFLMIVILLTTVFSTFLSEIILSLAVFVIPFMIIKKTEYIFYNWCKLYISVSLYAPFTILFGLVSVETTNLTMHITKLLENDFENNFNMILVLALAQVLTALGIFKIPNIINQIIGSSNEGTSLTSGVGTVSAGATIMDGFSKATGMSFVGAGVNKGAKKMSKAAVNKTGQKWNDIKAGGRD</sequence>
<reference evidence="6 7" key="1">
    <citation type="submission" date="2017-10" db="EMBL/GenBank/DDBJ databases">
        <title>Genomics of the genus Arcobacter.</title>
        <authorList>
            <person name="Perez-Cataluna A."/>
            <person name="Figueras M.J."/>
        </authorList>
    </citation>
    <scope>NUCLEOTIDE SEQUENCE [LARGE SCALE GENOMIC DNA]</scope>
    <source>
        <strain evidence="6 7">CECT 7835</strain>
    </source>
</reference>
<protein>
    <submittedName>
        <fullName evidence="6">Conjugal transfer protein TrbL</fullName>
    </submittedName>
</protein>
<comment type="caution">
    <text evidence="6">The sequence shown here is derived from an EMBL/GenBank/DDBJ whole genome shotgun (WGS) entry which is preliminary data.</text>
</comment>
<evidence type="ECO:0000256" key="2">
    <source>
        <dbReference type="ARBA" id="ARBA00022692"/>
    </source>
</evidence>
<feature type="transmembrane region" description="Helical" evidence="5">
    <location>
        <begin position="244"/>
        <end position="262"/>
    </location>
</feature>
<comment type="subcellular location">
    <subcellularLocation>
        <location evidence="1">Membrane</location>
        <topology evidence="1">Multi-pass membrane protein</topology>
    </subcellularLocation>
</comment>
<dbReference type="RefSeq" id="WP_114838859.1">
    <property type="nucleotide sequence ID" value="NZ_CP031217.1"/>
</dbReference>
<evidence type="ECO:0000256" key="5">
    <source>
        <dbReference type="SAM" id="Phobius"/>
    </source>
</evidence>
<dbReference type="EMBL" id="PDKM01000001">
    <property type="protein sequence ID" value="RXK11125.1"/>
    <property type="molecule type" value="Genomic_DNA"/>
</dbReference>
<evidence type="ECO:0000256" key="4">
    <source>
        <dbReference type="ARBA" id="ARBA00023136"/>
    </source>
</evidence>
<dbReference type="GO" id="GO:0030255">
    <property type="term" value="P:protein secretion by the type IV secretion system"/>
    <property type="evidence" value="ECO:0007669"/>
    <property type="project" value="InterPro"/>
</dbReference>
<feature type="transmembrane region" description="Helical" evidence="5">
    <location>
        <begin position="204"/>
        <end position="223"/>
    </location>
</feature>